<dbReference type="OrthoDB" id="798498at2"/>
<dbReference type="Proteomes" id="UP000253919">
    <property type="component" value="Unassembled WGS sequence"/>
</dbReference>
<comment type="caution">
    <text evidence="1">The sequence shown here is derived from an EMBL/GenBank/DDBJ whole genome shotgun (WGS) entry which is preliminary data.</text>
</comment>
<protein>
    <submittedName>
        <fullName evidence="1">Uncharacterized protein</fullName>
    </submittedName>
</protein>
<accession>A0A369QKV2</accession>
<dbReference type="RefSeq" id="WP_115374085.1">
    <property type="nucleotide sequence ID" value="NZ_QASA01000001.1"/>
</dbReference>
<dbReference type="EMBL" id="QASA01000001">
    <property type="protein sequence ID" value="RDC65012.1"/>
    <property type="molecule type" value="Genomic_DNA"/>
</dbReference>
<evidence type="ECO:0000313" key="1">
    <source>
        <dbReference type="EMBL" id="RDC65012.1"/>
    </source>
</evidence>
<proteinExistence type="predicted"/>
<evidence type="ECO:0000313" key="2">
    <source>
        <dbReference type="Proteomes" id="UP000253919"/>
    </source>
</evidence>
<keyword evidence="2" id="KW-1185">Reference proteome</keyword>
<reference evidence="1 2" key="1">
    <citation type="submission" date="2018-04" db="EMBL/GenBank/DDBJ databases">
        <title>Adhaeribacter sp. HMF7616 genome sequencing and assembly.</title>
        <authorList>
            <person name="Kang H."/>
            <person name="Kang J."/>
            <person name="Cha I."/>
            <person name="Kim H."/>
            <person name="Joh K."/>
        </authorList>
    </citation>
    <scope>NUCLEOTIDE SEQUENCE [LARGE SCALE GENOMIC DNA]</scope>
    <source>
        <strain evidence="1 2">HMF7616</strain>
    </source>
</reference>
<name>A0A369QKV2_9BACT</name>
<sequence>MNLYHFLHQNHKQRAAYTRAKGELLIVRESGAYNICLYSVENFFAEVWHRIADNEIELVRGFRSTHLLAPYLEMIDLDELVSI</sequence>
<dbReference type="AlphaFoldDB" id="A0A369QKV2"/>
<gene>
    <name evidence="1" type="ORF">AHMF7616_03635</name>
</gene>
<organism evidence="1 2">
    <name type="scientific">Adhaeribacter pallidiroseus</name>
    <dbReference type="NCBI Taxonomy" id="2072847"/>
    <lineage>
        <taxon>Bacteria</taxon>
        <taxon>Pseudomonadati</taxon>
        <taxon>Bacteroidota</taxon>
        <taxon>Cytophagia</taxon>
        <taxon>Cytophagales</taxon>
        <taxon>Hymenobacteraceae</taxon>
        <taxon>Adhaeribacter</taxon>
    </lineage>
</organism>